<keyword evidence="1" id="KW-0472">Membrane</keyword>
<feature type="transmembrane region" description="Helical" evidence="1">
    <location>
        <begin position="514"/>
        <end position="536"/>
    </location>
</feature>
<dbReference type="EMBL" id="JAMGBC010000001">
    <property type="protein sequence ID" value="MCL6679692.1"/>
    <property type="molecule type" value="Genomic_DNA"/>
</dbReference>
<keyword evidence="5" id="KW-1185">Reference proteome</keyword>
<protein>
    <submittedName>
        <fullName evidence="4">Beta-lactamase family protein</fullName>
    </submittedName>
</protein>
<gene>
    <name evidence="4" type="ORF">LZ519_10260</name>
</gene>
<dbReference type="PANTHER" id="PTHR46825">
    <property type="entry name" value="D-ALANYL-D-ALANINE-CARBOXYPEPTIDASE/ENDOPEPTIDASE AMPH"/>
    <property type="match status" value="1"/>
</dbReference>
<dbReference type="InterPro" id="IPR001466">
    <property type="entry name" value="Beta-lactam-related"/>
</dbReference>
<keyword evidence="2" id="KW-0732">Signal</keyword>
<feature type="chain" id="PRO_5046311150" evidence="2">
    <location>
        <begin position="21"/>
        <end position="660"/>
    </location>
</feature>
<dbReference type="Proteomes" id="UP001165343">
    <property type="component" value="Unassembled WGS sequence"/>
</dbReference>
<feature type="signal peptide" evidence="2">
    <location>
        <begin position="1"/>
        <end position="20"/>
    </location>
</feature>
<evidence type="ECO:0000256" key="1">
    <source>
        <dbReference type="SAM" id="Phobius"/>
    </source>
</evidence>
<dbReference type="RefSeq" id="WP_249868574.1">
    <property type="nucleotide sequence ID" value="NZ_JAMGBC010000001.1"/>
</dbReference>
<evidence type="ECO:0000256" key="2">
    <source>
        <dbReference type="SAM" id="SignalP"/>
    </source>
</evidence>
<feature type="transmembrane region" description="Helical" evidence="1">
    <location>
        <begin position="594"/>
        <end position="618"/>
    </location>
</feature>
<comment type="caution">
    <text evidence="4">The sequence shown here is derived from an EMBL/GenBank/DDBJ whole genome shotgun (WGS) entry which is preliminary data.</text>
</comment>
<feature type="domain" description="Beta-lactamase-related" evidence="3">
    <location>
        <begin position="71"/>
        <end position="383"/>
    </location>
</feature>
<organism evidence="4 5">
    <name type="scientific">Sphingomonas anseongensis</name>
    <dbReference type="NCBI Taxonomy" id="2908207"/>
    <lineage>
        <taxon>Bacteria</taxon>
        <taxon>Pseudomonadati</taxon>
        <taxon>Pseudomonadota</taxon>
        <taxon>Alphaproteobacteria</taxon>
        <taxon>Sphingomonadales</taxon>
        <taxon>Sphingomonadaceae</taxon>
        <taxon>Sphingomonas</taxon>
    </lineage>
</organism>
<dbReference type="Pfam" id="PF00144">
    <property type="entry name" value="Beta-lactamase"/>
    <property type="match status" value="1"/>
</dbReference>
<sequence>MAWMKWALAAIAALAIPVAAQSPTQLQPARSNTAVLPVQTPTTTAAPSAAPELNRADLDAWLDGYMPYALKAAGIPGAVVVVVKDGQPLTMRGFGYSDVKARKAVDPENTLFRPGSVSKLLTWTAVMQQVQAGKLDLDKDINTYLDFKIPAKDGKPVTLRNLMTHTGGFAETVKWLILYGKKQPVSLRTALTRQVPDRIYGPGEIPAYSNYGASLAGYIVERVSGEPFDQYIERHILAPAGMNHSSFRQPLPANLDGLMSKAYKPGTDEPQPFEVIALSPAGALSASGADMGRFMIAHLNNKLLDPATAKLMYAEANKPFSGLPAMALGFYHEDRNGLTIVGHGGDTVFFHSDLHLIPEKNVGLYISMNSVGKNGSAHALREQLLHEFTDRYYPAPQRMLATAPTAKEHGAAMSGHYVSSRAGGFNWFRAIALIGQTTVAVDKDNYLVASSITDPSGTPRKWREVGPWLWQEVNGSDFLQAIPNGKGGVKMFSITPYAPIIEFVPAPASLNAGWILPVAGIALLVLLIAAIGWPVVRAVRWRYGYKSDLAGRPLLLHRLTRATAWVFVAVLVGWFAIMMMLQSDLSALDEGLDIWMRLLQLLLVVAIVGTAVSVWNAWTVATAPGRHRFATVWAILIALAAVFVAWLCLDLGLLTTSLNY</sequence>
<feature type="transmembrane region" description="Helical" evidence="1">
    <location>
        <begin position="562"/>
        <end position="582"/>
    </location>
</feature>
<evidence type="ECO:0000313" key="5">
    <source>
        <dbReference type="Proteomes" id="UP001165343"/>
    </source>
</evidence>
<dbReference type="InterPro" id="IPR050491">
    <property type="entry name" value="AmpC-like"/>
</dbReference>
<feature type="transmembrane region" description="Helical" evidence="1">
    <location>
        <begin position="630"/>
        <end position="654"/>
    </location>
</feature>
<dbReference type="SUPFAM" id="SSF56601">
    <property type="entry name" value="beta-lactamase/transpeptidase-like"/>
    <property type="match status" value="1"/>
</dbReference>
<name>A0ABT0RHE3_9SPHN</name>
<reference evidence="4" key="1">
    <citation type="submission" date="2022-05" db="EMBL/GenBank/DDBJ databases">
        <authorList>
            <person name="Jo J.-H."/>
            <person name="Im W.-T."/>
        </authorList>
    </citation>
    <scope>NUCLEOTIDE SEQUENCE</scope>
    <source>
        <strain evidence="4">RG327</strain>
    </source>
</reference>
<dbReference type="PANTHER" id="PTHR46825:SF9">
    <property type="entry name" value="BETA-LACTAMASE-RELATED DOMAIN-CONTAINING PROTEIN"/>
    <property type="match status" value="1"/>
</dbReference>
<evidence type="ECO:0000313" key="4">
    <source>
        <dbReference type="EMBL" id="MCL6679692.1"/>
    </source>
</evidence>
<keyword evidence="1" id="KW-0812">Transmembrane</keyword>
<dbReference type="Gene3D" id="3.40.710.10">
    <property type="entry name" value="DD-peptidase/beta-lactamase superfamily"/>
    <property type="match status" value="1"/>
</dbReference>
<keyword evidence="1" id="KW-1133">Transmembrane helix</keyword>
<accession>A0ABT0RHE3</accession>
<evidence type="ECO:0000259" key="3">
    <source>
        <dbReference type="Pfam" id="PF00144"/>
    </source>
</evidence>
<proteinExistence type="predicted"/>
<dbReference type="InterPro" id="IPR012338">
    <property type="entry name" value="Beta-lactam/transpept-like"/>
</dbReference>